<protein>
    <submittedName>
        <fullName evidence="1">Uncharacterized protein</fullName>
    </submittedName>
</protein>
<dbReference type="EMBL" id="DUTF01000150">
    <property type="protein sequence ID" value="HHY26434.1"/>
    <property type="molecule type" value="Genomic_DNA"/>
</dbReference>
<name>A0A7C7D535_9FIRM</name>
<dbReference type="AlphaFoldDB" id="A0A7C7D535"/>
<sequence length="162" mass="18836">MGVNIDDKRSIRDIAYKKSKDDIKDTLEYLRINDETGVKTLTISIIAQAVDDLESLHKRTKMFYDECESGNLIDYCKATNSQRLLPFNREEDQSALEFFCDSKWGNTLLESLNLDVMPPSFRIKVDYLVQMRKVFNGHCVHCLRKVKATATRENKNKIEFCK</sequence>
<comment type="caution">
    <text evidence="1">The sequence shown here is derived from an EMBL/GenBank/DDBJ whole genome shotgun (WGS) entry which is preliminary data.</text>
</comment>
<dbReference type="Proteomes" id="UP000553059">
    <property type="component" value="Unassembled WGS sequence"/>
</dbReference>
<organism evidence="1 2">
    <name type="scientific">Desulfitobacterium dehalogenans</name>
    <dbReference type="NCBI Taxonomy" id="36854"/>
    <lineage>
        <taxon>Bacteria</taxon>
        <taxon>Bacillati</taxon>
        <taxon>Bacillota</taxon>
        <taxon>Clostridia</taxon>
        <taxon>Eubacteriales</taxon>
        <taxon>Desulfitobacteriaceae</taxon>
        <taxon>Desulfitobacterium</taxon>
    </lineage>
</organism>
<evidence type="ECO:0000313" key="2">
    <source>
        <dbReference type="Proteomes" id="UP000553059"/>
    </source>
</evidence>
<evidence type="ECO:0000313" key="1">
    <source>
        <dbReference type="EMBL" id="HHY26434.1"/>
    </source>
</evidence>
<gene>
    <name evidence="1" type="ORF">GX523_06750</name>
</gene>
<proteinExistence type="predicted"/>
<accession>A0A7C7D535</accession>
<reference evidence="1 2" key="1">
    <citation type="journal article" date="2020" name="Biotechnol. Biofuels">
        <title>New insights from the biogas microbiome by comprehensive genome-resolved metagenomics of nearly 1600 species originating from multiple anaerobic digesters.</title>
        <authorList>
            <person name="Campanaro S."/>
            <person name="Treu L."/>
            <person name="Rodriguez-R L.M."/>
            <person name="Kovalovszki A."/>
            <person name="Ziels R.M."/>
            <person name="Maus I."/>
            <person name="Zhu X."/>
            <person name="Kougias P.G."/>
            <person name="Basile A."/>
            <person name="Luo G."/>
            <person name="Schluter A."/>
            <person name="Konstantinidis K.T."/>
            <person name="Angelidaki I."/>
        </authorList>
    </citation>
    <scope>NUCLEOTIDE SEQUENCE [LARGE SCALE GENOMIC DNA]</scope>
    <source>
        <strain evidence="1">AS05jafATM_4</strain>
    </source>
</reference>